<dbReference type="EMBL" id="LAVV01010940">
    <property type="protein sequence ID" value="KNZ48393.1"/>
    <property type="molecule type" value="Genomic_DNA"/>
</dbReference>
<dbReference type="AlphaFoldDB" id="A0A0L6UIR7"/>
<accession>A0A0L6UIR7</accession>
<feature type="compositionally biased region" description="Basic and acidic residues" evidence="1">
    <location>
        <begin position="141"/>
        <end position="157"/>
    </location>
</feature>
<reference evidence="2 3" key="1">
    <citation type="submission" date="2015-08" db="EMBL/GenBank/DDBJ databases">
        <title>Next Generation Sequencing and Analysis of the Genome of Puccinia sorghi L Schw, the Causal Agent of Maize Common Rust.</title>
        <authorList>
            <person name="Rochi L."/>
            <person name="Burguener G."/>
            <person name="Darino M."/>
            <person name="Turjanski A."/>
            <person name="Kreff E."/>
            <person name="Dieguez M.J."/>
            <person name="Sacco F."/>
        </authorList>
    </citation>
    <scope>NUCLEOTIDE SEQUENCE [LARGE SCALE GENOMIC DNA]</scope>
    <source>
        <strain evidence="2 3">RO10H11247</strain>
    </source>
</reference>
<evidence type="ECO:0000256" key="1">
    <source>
        <dbReference type="SAM" id="MobiDB-lite"/>
    </source>
</evidence>
<evidence type="ECO:0000313" key="2">
    <source>
        <dbReference type="EMBL" id="KNZ48393.1"/>
    </source>
</evidence>
<feature type="region of interest" description="Disordered" evidence="1">
    <location>
        <begin position="118"/>
        <end position="181"/>
    </location>
</feature>
<evidence type="ECO:0000313" key="3">
    <source>
        <dbReference type="Proteomes" id="UP000037035"/>
    </source>
</evidence>
<feature type="compositionally biased region" description="Basic and acidic residues" evidence="1">
    <location>
        <begin position="164"/>
        <end position="181"/>
    </location>
</feature>
<name>A0A0L6UIR7_9BASI</name>
<gene>
    <name evidence="2" type="ORF">VP01_569g1</name>
</gene>
<comment type="caution">
    <text evidence="2">The sequence shown here is derived from an EMBL/GenBank/DDBJ whole genome shotgun (WGS) entry which is preliminary data.</text>
</comment>
<organism evidence="2 3">
    <name type="scientific">Puccinia sorghi</name>
    <dbReference type="NCBI Taxonomy" id="27349"/>
    <lineage>
        <taxon>Eukaryota</taxon>
        <taxon>Fungi</taxon>
        <taxon>Dikarya</taxon>
        <taxon>Basidiomycota</taxon>
        <taxon>Pucciniomycotina</taxon>
        <taxon>Pucciniomycetes</taxon>
        <taxon>Pucciniales</taxon>
        <taxon>Pucciniaceae</taxon>
        <taxon>Puccinia</taxon>
    </lineage>
</organism>
<dbReference type="Proteomes" id="UP000037035">
    <property type="component" value="Unassembled WGS sequence"/>
</dbReference>
<proteinExistence type="predicted"/>
<dbReference type="VEuPathDB" id="FungiDB:VP01_569g1"/>
<sequence length="206" mass="24522">MDPQTSKRFQNEEQITQFLNKHRELDTEYFHPKWQLDQNPECPVINIELKLPQIIETFHQKMAGAHVPTRVQAAEIKQKTKRRLVNRKGSSNPTKYLLSAHQIFKAQLQRDLQKLENEEKRNLESHESSPRKKLKKTTQYFKEKRNSGSHEEGKEDCNQDGVDMDLKIKENSTEDKGDQEGCMHKLPKELKKYKQWKHFLVGHYWQ</sequence>
<protein>
    <submittedName>
        <fullName evidence="2">Uncharacterized protein</fullName>
    </submittedName>
</protein>
<keyword evidence="3" id="KW-1185">Reference proteome</keyword>
<feature type="compositionally biased region" description="Basic and acidic residues" evidence="1">
    <location>
        <begin position="118"/>
        <end position="130"/>
    </location>
</feature>